<dbReference type="Proteomes" id="UP000887023">
    <property type="component" value="Chromosome"/>
</dbReference>
<evidence type="ECO:0000256" key="2">
    <source>
        <dbReference type="ARBA" id="ARBA00022801"/>
    </source>
</evidence>
<evidence type="ECO:0000256" key="1">
    <source>
        <dbReference type="ARBA" id="ARBA00005964"/>
    </source>
</evidence>
<evidence type="ECO:0000313" key="5">
    <source>
        <dbReference type="EMBL" id="QXQ14612.1"/>
    </source>
</evidence>
<dbReference type="Gene3D" id="3.40.50.1820">
    <property type="entry name" value="alpha/beta hydrolase"/>
    <property type="match status" value="1"/>
</dbReference>
<dbReference type="Pfam" id="PF00135">
    <property type="entry name" value="COesterase"/>
    <property type="match status" value="1"/>
</dbReference>
<feature type="domain" description="Carboxylesterase type B" evidence="4">
    <location>
        <begin position="3"/>
        <end position="453"/>
    </location>
</feature>
<evidence type="ECO:0000259" key="4">
    <source>
        <dbReference type="Pfam" id="PF00135"/>
    </source>
</evidence>
<protein>
    <recommendedName>
        <fullName evidence="3">Carboxylic ester hydrolase</fullName>
        <ecNumber evidence="3">3.1.1.-</ecNumber>
    </recommendedName>
</protein>
<dbReference type="InterPro" id="IPR019826">
    <property type="entry name" value="Carboxylesterase_B_AS"/>
</dbReference>
<dbReference type="InterPro" id="IPR002018">
    <property type="entry name" value="CarbesteraseB"/>
</dbReference>
<sequence>MDTVDTSSGPVRGRAVPGGWAFRGIPYAAAPTGAAQFAAPGPAPVWSDVRDAAAPGPTCPQTPYPPAIAALIGTHIQPGADCLNVDVWTPDPGASGLPVLVWIHGGAFTRGANSIPVYDGSAFARDGVVLVAVNYRLGVWGFSPFPDAPDNRGLLDQLAALRWVQRNVAAFGGDPDLVTVFGESAGGMSIADLLGSPAAAGLFRRAIVQSGHSQLVAERADAVRVTGEIAARLGVAPTAAAFADVDPADILAAQDQIGLEVATDPDPARWGSSVIEQGFGVVHILPTVGDAVLPVRPSCADAPAVDLLIGTTAEEFRFFVVPHGLSAAISAELLPLLLQRYGVEPGVIEVFAADRPDDSPGDIFAAVLSELGFRAPALQDAQAHTAAGGATYVYEFDWPSGVDGLGACHALEVPFVFDTLDHAGTLTGPTPPQSLADDMHRAWIRFAATGDPGWPRYAADGAVQQFRATGPQVVLHPRAAELAAVTRDDKVSGPPR</sequence>
<dbReference type="PANTHER" id="PTHR43918:SF4">
    <property type="entry name" value="CARBOXYLIC ESTER HYDROLASE"/>
    <property type="match status" value="1"/>
</dbReference>
<gene>
    <name evidence="5" type="ORF">KV203_04190</name>
</gene>
<dbReference type="PROSITE" id="PS00122">
    <property type="entry name" value="CARBOXYLESTERASE_B_1"/>
    <property type="match status" value="1"/>
</dbReference>
<proteinExistence type="inferred from homology"/>
<dbReference type="EMBL" id="CP079105">
    <property type="protein sequence ID" value="QXQ14612.1"/>
    <property type="molecule type" value="Genomic_DNA"/>
</dbReference>
<keyword evidence="6" id="KW-1185">Reference proteome</keyword>
<evidence type="ECO:0000256" key="3">
    <source>
        <dbReference type="RuleBase" id="RU361235"/>
    </source>
</evidence>
<name>A0ABX8SCB7_9ACTN</name>
<dbReference type="EC" id="3.1.1.-" evidence="3"/>
<dbReference type="PANTHER" id="PTHR43918">
    <property type="entry name" value="ACETYLCHOLINESTERASE"/>
    <property type="match status" value="1"/>
</dbReference>
<dbReference type="RefSeq" id="WP_066468622.1">
    <property type="nucleotide sequence ID" value="NZ_CBCRUZ010000004.1"/>
</dbReference>
<dbReference type="InterPro" id="IPR050654">
    <property type="entry name" value="AChE-related_enzymes"/>
</dbReference>
<reference evidence="5" key="1">
    <citation type="submission" date="2021-07" db="EMBL/GenBank/DDBJ databases">
        <title>Candidatus Kaistella beijingensis sp. nov. isolated from a municipal wastewater treatment plant is involved in sludge foaming.</title>
        <authorList>
            <person name="Song Y."/>
            <person name="Liu S.-J."/>
        </authorList>
    </citation>
    <scope>NUCLEOTIDE SEQUENCE</scope>
    <source>
        <strain evidence="5">DSM 43998</strain>
    </source>
</reference>
<accession>A0ABX8SCB7</accession>
<keyword evidence="2 3" id="KW-0378">Hydrolase</keyword>
<dbReference type="InterPro" id="IPR029058">
    <property type="entry name" value="AB_hydrolase_fold"/>
</dbReference>
<comment type="similarity">
    <text evidence="1 3">Belongs to the type-B carboxylesterase/lipase family.</text>
</comment>
<evidence type="ECO:0000313" key="6">
    <source>
        <dbReference type="Proteomes" id="UP000887023"/>
    </source>
</evidence>
<dbReference type="SUPFAM" id="SSF53474">
    <property type="entry name" value="alpha/beta-Hydrolases"/>
    <property type="match status" value="1"/>
</dbReference>
<organism evidence="5 6">
    <name type="scientific">Skermania pinensis</name>
    <dbReference type="NCBI Taxonomy" id="39122"/>
    <lineage>
        <taxon>Bacteria</taxon>
        <taxon>Bacillati</taxon>
        <taxon>Actinomycetota</taxon>
        <taxon>Actinomycetes</taxon>
        <taxon>Mycobacteriales</taxon>
        <taxon>Gordoniaceae</taxon>
        <taxon>Skermania</taxon>
    </lineage>
</organism>